<dbReference type="AlphaFoldDB" id="A0AA35QYE3"/>
<dbReference type="Pfam" id="PF13589">
    <property type="entry name" value="HATPase_c_3"/>
    <property type="match status" value="1"/>
</dbReference>
<gene>
    <name evidence="2" type="ORF">GBAR_LOCUS2033</name>
</gene>
<keyword evidence="3" id="KW-1185">Reference proteome</keyword>
<organism evidence="2 3">
    <name type="scientific">Geodia barretti</name>
    <name type="common">Barrett's horny sponge</name>
    <dbReference type="NCBI Taxonomy" id="519541"/>
    <lineage>
        <taxon>Eukaryota</taxon>
        <taxon>Metazoa</taxon>
        <taxon>Porifera</taxon>
        <taxon>Demospongiae</taxon>
        <taxon>Heteroscleromorpha</taxon>
        <taxon>Tetractinellida</taxon>
        <taxon>Astrophorina</taxon>
        <taxon>Geodiidae</taxon>
        <taxon>Geodia</taxon>
    </lineage>
</organism>
<name>A0AA35QYE3_GEOBA</name>
<protein>
    <recommendedName>
        <fullName evidence="4">ATP-binding protein</fullName>
    </recommendedName>
</protein>
<dbReference type="InterPro" id="IPR036890">
    <property type="entry name" value="HATPase_C_sf"/>
</dbReference>
<dbReference type="EMBL" id="CASHTH010000293">
    <property type="protein sequence ID" value="CAI7997052.1"/>
    <property type="molecule type" value="Genomic_DNA"/>
</dbReference>
<dbReference type="SUPFAM" id="SSF55874">
    <property type="entry name" value="ATPase domain of HSP90 chaperone/DNA topoisomerase II/histidine kinase"/>
    <property type="match status" value="1"/>
</dbReference>
<dbReference type="Proteomes" id="UP001174909">
    <property type="component" value="Unassembled WGS sequence"/>
</dbReference>
<accession>A0AA35QYE3</accession>
<feature type="region of interest" description="Disordered" evidence="1">
    <location>
        <begin position="393"/>
        <end position="413"/>
    </location>
</feature>
<reference evidence="2" key="1">
    <citation type="submission" date="2023-03" db="EMBL/GenBank/DDBJ databases">
        <authorList>
            <person name="Steffen K."/>
            <person name="Cardenas P."/>
        </authorList>
    </citation>
    <scope>NUCLEOTIDE SEQUENCE</scope>
</reference>
<evidence type="ECO:0008006" key="4">
    <source>
        <dbReference type="Google" id="ProtNLM"/>
    </source>
</evidence>
<evidence type="ECO:0000256" key="1">
    <source>
        <dbReference type="SAM" id="MobiDB-lite"/>
    </source>
</evidence>
<evidence type="ECO:0000313" key="3">
    <source>
        <dbReference type="Proteomes" id="UP001174909"/>
    </source>
</evidence>
<dbReference type="Gene3D" id="3.30.565.10">
    <property type="entry name" value="Histidine kinase-like ATPase, C-terminal domain"/>
    <property type="match status" value="1"/>
</dbReference>
<sequence length="451" mass="50208">MLTRDIALDEAILDLLDNCVDGILRTDAAEAIRPYDGYRAAITFDADSFAIEDNCGGIPPTLLDYAFRLGRAPDYPEDEKPRGAVGVYGIGMKRAIFKMGESCVISTQHENASYEVSISREWLHDEDDWNIPFLNTERSKHEDGTKIMVTNLYDGITAAFGNQREALESELAEMVSTHYSFIIDKGFSVTINGAPISSRSRGFVYTPNTASNARVIRPFTYETTTDDGVDVFMAVGFDRAIPSEDDVSSEQEETSRSSENAGWTVVCNDRAVLFCDRSELTGWGETGVPRFHNQFIAVSGMVEFRCEDPAKLPTTTTKRGVDASSLLYLQTKNKMREGMALFTAYTNRWKSRPTEVREQFASGETATFSDLKEGIMGVSTSPSTIPFRNAQQYKPNLPAPQREDPQTRRISFTKNAEDVRIVAEYLSGDSERNPSDVGQECFDLVLQEANS</sequence>
<evidence type="ECO:0000313" key="2">
    <source>
        <dbReference type="EMBL" id="CAI7997052.1"/>
    </source>
</evidence>
<comment type="caution">
    <text evidence="2">The sequence shown here is derived from an EMBL/GenBank/DDBJ whole genome shotgun (WGS) entry which is preliminary data.</text>
</comment>
<proteinExistence type="predicted"/>